<evidence type="ECO:0000313" key="1">
    <source>
        <dbReference type="EMBL" id="KAJ4438572.1"/>
    </source>
</evidence>
<evidence type="ECO:0000313" key="2">
    <source>
        <dbReference type="Proteomes" id="UP001148838"/>
    </source>
</evidence>
<dbReference type="EMBL" id="JAJSOF020000019">
    <property type="protein sequence ID" value="KAJ4438572.1"/>
    <property type="molecule type" value="Genomic_DNA"/>
</dbReference>
<accession>A0ABQ8SY41</accession>
<name>A0ABQ8SY41_PERAM</name>
<keyword evidence="2" id="KW-1185">Reference proteome</keyword>
<comment type="caution">
    <text evidence="1">The sequence shown here is derived from an EMBL/GenBank/DDBJ whole genome shotgun (WGS) entry which is preliminary data.</text>
</comment>
<protein>
    <submittedName>
        <fullName evidence="1">Uncharacterized protein</fullName>
    </submittedName>
</protein>
<gene>
    <name evidence="1" type="ORF">ANN_14519</name>
</gene>
<organism evidence="1 2">
    <name type="scientific">Periplaneta americana</name>
    <name type="common">American cockroach</name>
    <name type="synonym">Blatta americana</name>
    <dbReference type="NCBI Taxonomy" id="6978"/>
    <lineage>
        <taxon>Eukaryota</taxon>
        <taxon>Metazoa</taxon>
        <taxon>Ecdysozoa</taxon>
        <taxon>Arthropoda</taxon>
        <taxon>Hexapoda</taxon>
        <taxon>Insecta</taxon>
        <taxon>Pterygota</taxon>
        <taxon>Neoptera</taxon>
        <taxon>Polyneoptera</taxon>
        <taxon>Dictyoptera</taxon>
        <taxon>Blattodea</taxon>
        <taxon>Blattoidea</taxon>
        <taxon>Blattidae</taxon>
        <taxon>Blattinae</taxon>
        <taxon>Periplaneta</taxon>
    </lineage>
</organism>
<proteinExistence type="predicted"/>
<dbReference type="Proteomes" id="UP001148838">
    <property type="component" value="Unassembled WGS sequence"/>
</dbReference>
<reference evidence="1 2" key="1">
    <citation type="journal article" date="2022" name="Allergy">
        <title>Genome assembly and annotation of Periplaneta americana reveal a comprehensive cockroach allergen profile.</title>
        <authorList>
            <person name="Wang L."/>
            <person name="Xiong Q."/>
            <person name="Saelim N."/>
            <person name="Wang L."/>
            <person name="Nong W."/>
            <person name="Wan A.T."/>
            <person name="Shi M."/>
            <person name="Liu X."/>
            <person name="Cao Q."/>
            <person name="Hui J.H.L."/>
            <person name="Sookrung N."/>
            <person name="Leung T.F."/>
            <person name="Tungtrongchitr A."/>
            <person name="Tsui S.K.W."/>
        </authorList>
    </citation>
    <scope>NUCLEOTIDE SEQUENCE [LARGE SCALE GENOMIC DNA]</scope>
    <source>
        <strain evidence="1">PWHHKU_190912</strain>
    </source>
</reference>
<sequence>MAGLCEGGNEPPSSLKVIMDDILEAFDLLIENADNLLSNEIAVIDRDIERLQSSFSPTKKKRKYLNTDARISRIVERYENYKNSDDILGHLLAIGHNIAGNF</sequence>